<evidence type="ECO:0000256" key="1">
    <source>
        <dbReference type="ARBA" id="ARBA00022737"/>
    </source>
</evidence>
<feature type="repeat" description="ANK" evidence="5">
    <location>
        <begin position="240"/>
        <end position="272"/>
    </location>
</feature>
<keyword evidence="3" id="KW-0862">Zinc</keyword>
<dbReference type="GO" id="GO:0085020">
    <property type="term" value="P:protein K6-linked ubiquitination"/>
    <property type="evidence" value="ECO:0007669"/>
    <property type="project" value="TreeGrafter"/>
</dbReference>
<dbReference type="OrthoDB" id="2384350at2759"/>
<name>A0A164SBY8_9CRUS</name>
<dbReference type="SUPFAM" id="SSF57850">
    <property type="entry name" value="RING/U-box"/>
    <property type="match status" value="1"/>
</dbReference>
<accession>A0A164SBY8</accession>
<feature type="domain" description="RING-type" evidence="7">
    <location>
        <begin position="24"/>
        <end position="60"/>
    </location>
</feature>
<dbReference type="InterPro" id="IPR036420">
    <property type="entry name" value="BRCT_dom_sf"/>
</dbReference>
<dbReference type="InterPro" id="IPR013083">
    <property type="entry name" value="Znf_RING/FYVE/PHD"/>
</dbReference>
<dbReference type="STRING" id="35525.A0A164SBY8"/>
<feature type="repeat" description="ANK" evidence="5">
    <location>
        <begin position="207"/>
        <end position="239"/>
    </location>
</feature>
<proteinExistence type="predicted"/>
<dbReference type="Pfam" id="PF12796">
    <property type="entry name" value="Ank_2"/>
    <property type="match status" value="1"/>
</dbReference>
<dbReference type="EMBL" id="LRGB01002066">
    <property type="protein sequence ID" value="KZS09467.1"/>
    <property type="molecule type" value="Genomic_DNA"/>
</dbReference>
<dbReference type="PANTHER" id="PTHR24171">
    <property type="entry name" value="ANKYRIN REPEAT DOMAIN-CONTAINING PROTEIN 39-RELATED"/>
    <property type="match status" value="1"/>
</dbReference>
<dbReference type="GO" id="GO:0070531">
    <property type="term" value="C:BRCA1-A complex"/>
    <property type="evidence" value="ECO:0007669"/>
    <property type="project" value="TreeGrafter"/>
</dbReference>
<keyword evidence="10" id="KW-1185">Reference proteome</keyword>
<organism evidence="9 10">
    <name type="scientific">Daphnia magna</name>
    <dbReference type="NCBI Taxonomy" id="35525"/>
    <lineage>
        <taxon>Eukaryota</taxon>
        <taxon>Metazoa</taxon>
        <taxon>Ecdysozoa</taxon>
        <taxon>Arthropoda</taxon>
        <taxon>Crustacea</taxon>
        <taxon>Branchiopoda</taxon>
        <taxon>Diplostraca</taxon>
        <taxon>Cladocera</taxon>
        <taxon>Anomopoda</taxon>
        <taxon>Daphniidae</taxon>
        <taxon>Daphnia</taxon>
    </lineage>
</organism>
<dbReference type="PROSITE" id="PS50172">
    <property type="entry name" value="BRCT"/>
    <property type="match status" value="2"/>
</dbReference>
<dbReference type="PROSITE" id="PS50089">
    <property type="entry name" value="ZF_RING_2"/>
    <property type="match status" value="1"/>
</dbReference>
<dbReference type="GO" id="GO:0004842">
    <property type="term" value="F:ubiquitin-protein transferase activity"/>
    <property type="evidence" value="ECO:0007669"/>
    <property type="project" value="TreeGrafter"/>
</dbReference>
<gene>
    <name evidence="9" type="ORF">APZ42_026295</name>
</gene>
<dbReference type="SUPFAM" id="SSF52113">
    <property type="entry name" value="BRCT domain"/>
    <property type="match status" value="2"/>
</dbReference>
<evidence type="ECO:0000256" key="6">
    <source>
        <dbReference type="PROSITE-ProRule" id="PRU00175"/>
    </source>
</evidence>
<dbReference type="InterPro" id="IPR001357">
    <property type="entry name" value="BRCT_dom"/>
</dbReference>
<evidence type="ECO:0000313" key="10">
    <source>
        <dbReference type="Proteomes" id="UP000076858"/>
    </source>
</evidence>
<dbReference type="SUPFAM" id="SSF48403">
    <property type="entry name" value="Ankyrin repeat"/>
    <property type="match status" value="1"/>
</dbReference>
<keyword evidence="4 5" id="KW-0040">ANK repeat</keyword>
<keyword evidence="1" id="KW-0677">Repeat</keyword>
<protein>
    <submittedName>
        <fullName evidence="9">BRCA1-associated RING domain protein 1</fullName>
    </submittedName>
</protein>
<dbReference type="AlphaFoldDB" id="A0A164SBY8"/>
<dbReference type="PROSITE" id="PS50297">
    <property type="entry name" value="ANK_REP_REGION"/>
    <property type="match status" value="3"/>
</dbReference>
<dbReference type="InterPro" id="IPR036770">
    <property type="entry name" value="Ankyrin_rpt-contain_sf"/>
</dbReference>
<dbReference type="CDD" id="cd17720">
    <property type="entry name" value="BRCT_Bard1_rpt2"/>
    <property type="match status" value="1"/>
</dbReference>
<dbReference type="PROSITE" id="PS50088">
    <property type="entry name" value="ANK_REPEAT"/>
    <property type="match status" value="3"/>
</dbReference>
<feature type="domain" description="BRCT" evidence="8">
    <location>
        <begin position="425"/>
        <end position="535"/>
    </location>
</feature>
<comment type="caution">
    <text evidence="9">The sequence shown here is derived from an EMBL/GenBank/DDBJ whole genome shotgun (WGS) entry which is preliminary data.</text>
</comment>
<evidence type="ECO:0000259" key="7">
    <source>
        <dbReference type="PROSITE" id="PS50089"/>
    </source>
</evidence>
<dbReference type="GO" id="GO:0008270">
    <property type="term" value="F:zinc ion binding"/>
    <property type="evidence" value="ECO:0007669"/>
    <property type="project" value="UniProtKB-KW"/>
</dbReference>
<dbReference type="InterPro" id="IPR002110">
    <property type="entry name" value="Ankyrin_rpt"/>
</dbReference>
<evidence type="ECO:0000256" key="3">
    <source>
        <dbReference type="ARBA" id="ARBA00022833"/>
    </source>
</evidence>
<dbReference type="GO" id="GO:0031436">
    <property type="term" value="C:BRCA1-BARD1 complex"/>
    <property type="evidence" value="ECO:0007669"/>
    <property type="project" value="TreeGrafter"/>
</dbReference>
<dbReference type="SMART" id="SM00248">
    <property type="entry name" value="ANK"/>
    <property type="match status" value="3"/>
</dbReference>
<evidence type="ECO:0000256" key="4">
    <source>
        <dbReference type="ARBA" id="ARBA00023043"/>
    </source>
</evidence>
<dbReference type="Gene3D" id="3.30.40.10">
    <property type="entry name" value="Zinc/RING finger domain, C3HC4 (zinc finger)"/>
    <property type="match status" value="1"/>
</dbReference>
<evidence type="ECO:0000256" key="2">
    <source>
        <dbReference type="ARBA" id="ARBA00022771"/>
    </source>
</evidence>
<dbReference type="PANTHER" id="PTHR24171:SF8">
    <property type="entry name" value="BRCA1-ASSOCIATED RING DOMAIN PROTEIN 1"/>
    <property type="match status" value="1"/>
</dbReference>
<evidence type="ECO:0000259" key="8">
    <source>
        <dbReference type="PROSITE" id="PS50172"/>
    </source>
</evidence>
<feature type="repeat" description="ANK" evidence="5">
    <location>
        <begin position="174"/>
        <end position="206"/>
    </location>
</feature>
<dbReference type="Proteomes" id="UP000076858">
    <property type="component" value="Unassembled WGS sequence"/>
</dbReference>
<dbReference type="Gene3D" id="1.25.40.20">
    <property type="entry name" value="Ankyrin repeat-containing domain"/>
    <property type="match status" value="1"/>
</dbReference>
<feature type="domain" description="BRCT" evidence="8">
    <location>
        <begin position="309"/>
        <end position="404"/>
    </location>
</feature>
<evidence type="ECO:0000313" key="9">
    <source>
        <dbReference type="EMBL" id="KZS09467.1"/>
    </source>
</evidence>
<dbReference type="SMART" id="SM00292">
    <property type="entry name" value="BRCT"/>
    <property type="match status" value="2"/>
</dbReference>
<keyword evidence="2 6" id="KW-0863">Zinc-finger</keyword>
<dbReference type="PRINTS" id="PR01415">
    <property type="entry name" value="ANKYRIN"/>
</dbReference>
<dbReference type="InterPro" id="IPR001841">
    <property type="entry name" value="Znf_RING"/>
</dbReference>
<evidence type="ECO:0000256" key="5">
    <source>
        <dbReference type="PROSITE-ProRule" id="PRU00023"/>
    </source>
</evidence>
<sequence>MANVNDKFVRSRQSFLELGKHLQCQSCEKLAYSPHILGGCDHTFCQSCTNIHCGKPCPVCGVVSLPDTCKPDTVIENLIEAYLPMAEYLGIDVTPAVHNDIHLNKELSKKLVPVTPASTINRPVKTPKNSLKPENFSTPVHTIKRCGRTGTLSESLNTSISGTSASRIDKRNAKGETQLHVACLKQDVQRIKELLGLGANPNTQDNAGWTPLHEVVSCGNEEIVTLLVENGANPNIPGGQNETSLHDAVACNRTNIVRLLVSHGADVNARNSRGLTPKDLCSKDNEDMTAALQTSTIMPAAPSNPDRTNARTTLQTICLFVLNMEKKSHPGLSKLARTLNFKISTNYSSSVTHVAVRLDDPCNAIKANAHFYSAVLQGQFIVDFKWIEESAKLERLIDVCQYEIDGSLNRAPPGGSLSRLNVANQLPGLFNNCSFYLNGLFSTPSKADITQWIKHGGGTLLTRSPNPESISPCEKIPYHASPTSPLVQCSHFILYDSRAKAQPTLKYNMSHVKSLSVDWLVASIENFSLVDPFGF</sequence>
<keyword evidence="2 6" id="KW-0479">Metal-binding</keyword>
<dbReference type="Gene3D" id="3.40.50.10190">
    <property type="entry name" value="BRCT domain"/>
    <property type="match status" value="2"/>
</dbReference>
<reference evidence="9 10" key="1">
    <citation type="submission" date="2016-03" db="EMBL/GenBank/DDBJ databases">
        <title>EvidentialGene: Evidence-directed Construction of Genes on Genomes.</title>
        <authorList>
            <person name="Gilbert D.G."/>
            <person name="Choi J.-H."/>
            <person name="Mockaitis K."/>
            <person name="Colbourne J."/>
            <person name="Pfrender M."/>
        </authorList>
    </citation>
    <scope>NUCLEOTIDE SEQUENCE [LARGE SCALE GENOMIC DNA]</scope>
    <source>
        <strain evidence="9 10">Xinb3</strain>
        <tissue evidence="9">Complete organism</tissue>
    </source>
</reference>